<dbReference type="InterPro" id="IPR038764">
    <property type="entry name" value="GNAT_N_AcTrfase_prd"/>
</dbReference>
<evidence type="ECO:0000256" key="1">
    <source>
        <dbReference type="SAM" id="MobiDB-lite"/>
    </source>
</evidence>
<name>A0A840IX98_9PSEU</name>
<dbReference type="SUPFAM" id="SSF55729">
    <property type="entry name" value="Acyl-CoA N-acyltransferases (Nat)"/>
    <property type="match status" value="1"/>
</dbReference>
<protein>
    <submittedName>
        <fullName evidence="3">Putative GNAT superfamily acetyltransferase</fullName>
    </submittedName>
</protein>
<dbReference type="EMBL" id="JACHMG010000001">
    <property type="protein sequence ID" value="MBB4685778.1"/>
    <property type="molecule type" value="Genomic_DNA"/>
</dbReference>
<accession>A0A840IX98</accession>
<dbReference type="PANTHER" id="PTHR41700">
    <property type="entry name" value="GCN5-RELATED N-ACETYLTRANSFERASE"/>
    <property type="match status" value="1"/>
</dbReference>
<comment type="caution">
    <text evidence="3">The sequence shown here is derived from an EMBL/GenBank/DDBJ whole genome shotgun (WGS) entry which is preliminary data.</text>
</comment>
<dbReference type="Proteomes" id="UP000581769">
    <property type="component" value="Unassembled WGS sequence"/>
</dbReference>
<dbReference type="AlphaFoldDB" id="A0A840IX98"/>
<dbReference type="GO" id="GO:0016747">
    <property type="term" value="F:acyltransferase activity, transferring groups other than amino-acyl groups"/>
    <property type="evidence" value="ECO:0007669"/>
    <property type="project" value="InterPro"/>
</dbReference>
<dbReference type="InterPro" id="IPR016181">
    <property type="entry name" value="Acyl_CoA_acyltransferase"/>
</dbReference>
<evidence type="ECO:0000259" key="2">
    <source>
        <dbReference type="PROSITE" id="PS51186"/>
    </source>
</evidence>
<organism evidence="3 4">
    <name type="scientific">Amycolatopsis jiangsuensis</name>
    <dbReference type="NCBI Taxonomy" id="1181879"/>
    <lineage>
        <taxon>Bacteria</taxon>
        <taxon>Bacillati</taxon>
        <taxon>Actinomycetota</taxon>
        <taxon>Actinomycetes</taxon>
        <taxon>Pseudonocardiales</taxon>
        <taxon>Pseudonocardiaceae</taxon>
        <taxon>Amycolatopsis</taxon>
    </lineage>
</organism>
<evidence type="ECO:0000313" key="4">
    <source>
        <dbReference type="Proteomes" id="UP000581769"/>
    </source>
</evidence>
<evidence type="ECO:0000313" key="3">
    <source>
        <dbReference type="EMBL" id="MBB4685778.1"/>
    </source>
</evidence>
<keyword evidence="3" id="KW-0808">Transferase</keyword>
<gene>
    <name evidence="3" type="ORF">BJY18_003263</name>
</gene>
<sequence length="274" mass="28745">MSARAVDRKAEVVATAAAAAAGVRIRELSDLSELQSVQRLFERVWRTDEAGVPITAELMRALTKAGNYVAGAYSGDELVGACAGFFGTPSDEVLHSHIAGVSPAVRRHVGFAVKLHQRAWALRRGIAVIEWTFDPLVSRNAYFNLGKLAATAAEYLPDFYGGLGDGINVGDESDRLLVRWRIDGAEVAGACDGVPRTVDAGAARAAGALVALDRSADGAAVPGLVEGDQVLGKQLTGTGRVTGFDRAGWYLVSRGTPASPRSGTGRSPGFDVPR</sequence>
<reference evidence="3 4" key="1">
    <citation type="submission" date="2020-08" db="EMBL/GenBank/DDBJ databases">
        <title>Sequencing the genomes of 1000 actinobacteria strains.</title>
        <authorList>
            <person name="Klenk H.-P."/>
        </authorList>
    </citation>
    <scope>NUCLEOTIDE SEQUENCE [LARGE SCALE GENOMIC DNA]</scope>
    <source>
        <strain evidence="3 4">DSM 45859</strain>
    </source>
</reference>
<dbReference type="RefSeq" id="WP_312873860.1">
    <property type="nucleotide sequence ID" value="NZ_JACHMG010000001.1"/>
</dbReference>
<dbReference type="PANTHER" id="PTHR41700:SF1">
    <property type="entry name" value="N-ACETYLTRANSFERASE DOMAIN-CONTAINING PROTEIN"/>
    <property type="match status" value="1"/>
</dbReference>
<dbReference type="PROSITE" id="PS51186">
    <property type="entry name" value="GNAT"/>
    <property type="match status" value="1"/>
</dbReference>
<feature type="domain" description="N-acetyltransferase" evidence="2">
    <location>
        <begin position="23"/>
        <end position="170"/>
    </location>
</feature>
<dbReference type="Gene3D" id="3.40.630.30">
    <property type="match status" value="1"/>
</dbReference>
<keyword evidence="4" id="KW-1185">Reference proteome</keyword>
<dbReference type="InterPro" id="IPR000182">
    <property type="entry name" value="GNAT_dom"/>
</dbReference>
<proteinExistence type="predicted"/>
<feature type="region of interest" description="Disordered" evidence="1">
    <location>
        <begin position="255"/>
        <end position="274"/>
    </location>
</feature>